<evidence type="ECO:0000313" key="1">
    <source>
        <dbReference type="EMBL" id="RMZ97473.1"/>
    </source>
</evidence>
<comment type="caution">
    <text evidence="1">The sequence shown here is derived from an EMBL/GenBank/DDBJ whole genome shotgun (WGS) entry which is preliminary data.</text>
</comment>
<accession>A0A3M7PEM6</accession>
<keyword evidence="2" id="KW-1185">Reference proteome</keyword>
<sequence>MAFSNSLKPDFTFNGFKSSSCSSSEFDDTLFFLDDIMIGESDNAFLLFHYATKTSSVTTSINKTSVSSIGIFTFT</sequence>
<dbReference type="AlphaFoldDB" id="A0A3M7PEM6"/>
<organism evidence="1 2">
    <name type="scientific">Brachionus plicatilis</name>
    <name type="common">Marine rotifer</name>
    <name type="synonym">Brachionus muelleri</name>
    <dbReference type="NCBI Taxonomy" id="10195"/>
    <lineage>
        <taxon>Eukaryota</taxon>
        <taxon>Metazoa</taxon>
        <taxon>Spiralia</taxon>
        <taxon>Gnathifera</taxon>
        <taxon>Rotifera</taxon>
        <taxon>Eurotatoria</taxon>
        <taxon>Monogononta</taxon>
        <taxon>Pseudotrocha</taxon>
        <taxon>Ploima</taxon>
        <taxon>Brachionidae</taxon>
        <taxon>Brachionus</taxon>
    </lineage>
</organism>
<name>A0A3M7PEM6_BRAPC</name>
<evidence type="ECO:0000313" key="2">
    <source>
        <dbReference type="Proteomes" id="UP000276133"/>
    </source>
</evidence>
<reference evidence="1 2" key="1">
    <citation type="journal article" date="2018" name="Sci. Rep.">
        <title>Genomic signatures of local adaptation to the degree of environmental predictability in rotifers.</title>
        <authorList>
            <person name="Franch-Gras L."/>
            <person name="Hahn C."/>
            <person name="Garcia-Roger E.M."/>
            <person name="Carmona M.J."/>
            <person name="Serra M."/>
            <person name="Gomez A."/>
        </authorList>
    </citation>
    <scope>NUCLEOTIDE SEQUENCE [LARGE SCALE GENOMIC DNA]</scope>
    <source>
        <strain evidence="1">HYR1</strain>
    </source>
</reference>
<proteinExistence type="predicted"/>
<dbReference type="Proteomes" id="UP000276133">
    <property type="component" value="Unassembled WGS sequence"/>
</dbReference>
<dbReference type="EMBL" id="REGN01011398">
    <property type="protein sequence ID" value="RMZ97473.1"/>
    <property type="molecule type" value="Genomic_DNA"/>
</dbReference>
<gene>
    <name evidence="1" type="ORF">BpHYR1_054657</name>
</gene>
<protein>
    <submittedName>
        <fullName evidence="1">Uncharacterized protein</fullName>
    </submittedName>
</protein>